<evidence type="ECO:0000259" key="1">
    <source>
        <dbReference type="Pfam" id="PF00561"/>
    </source>
</evidence>
<protein>
    <submittedName>
        <fullName evidence="2">Pimeloyl-ACP methyl ester carboxylesterase</fullName>
    </submittedName>
</protein>
<dbReference type="Gene3D" id="3.40.50.1820">
    <property type="entry name" value="alpha/beta hydrolase"/>
    <property type="match status" value="1"/>
</dbReference>
<dbReference type="RefSeq" id="WP_116525211.1">
    <property type="nucleotide sequence ID" value="NZ_QRDX01000013.1"/>
</dbReference>
<dbReference type="PANTHER" id="PTHR46331">
    <property type="entry name" value="VALACYCLOVIR HYDROLASE"/>
    <property type="match status" value="1"/>
</dbReference>
<dbReference type="Proteomes" id="UP000256629">
    <property type="component" value="Unassembled WGS sequence"/>
</dbReference>
<dbReference type="PANTHER" id="PTHR46331:SF2">
    <property type="entry name" value="VALACYCLOVIR HYDROLASE"/>
    <property type="match status" value="1"/>
</dbReference>
<evidence type="ECO:0000313" key="3">
    <source>
        <dbReference type="Proteomes" id="UP000256629"/>
    </source>
</evidence>
<dbReference type="Pfam" id="PF00561">
    <property type="entry name" value="Abhydrolase_1"/>
    <property type="match status" value="1"/>
</dbReference>
<feature type="domain" description="AB hydrolase-1" evidence="1">
    <location>
        <begin position="49"/>
        <end position="152"/>
    </location>
</feature>
<proteinExistence type="predicted"/>
<evidence type="ECO:0000313" key="2">
    <source>
        <dbReference type="EMBL" id="RED44242.1"/>
    </source>
</evidence>
<name>A0A3D9H431_9FLAO</name>
<dbReference type="InterPro" id="IPR000073">
    <property type="entry name" value="AB_hydrolase_1"/>
</dbReference>
<sequence>MKLTLTTLFLLINLQLFGQSKIEYGSNNGEYIEVDNTKVYYEEYGDGSPVILLHGGMGSISNFNTLIPDLSKHFKLIAIDSPSHGRSYSIDSLSYNILADYVVKIVDKLNLDKIDIVGYSDGAIVGILVTNKIPNKINKIVFGAGALSPHASKPEGLKMLQNFSPEILPEEYVTSYKKKSPNPNHWEEFVYNSKEMWLQDIWISKEILPKIESKVLVLFGDRDPFIPLNHSIEIYNDLPNGELCILPNTYHDIFNNSKIANDILITFLSKN</sequence>
<dbReference type="EMBL" id="QRDX01000013">
    <property type="protein sequence ID" value="RED44242.1"/>
    <property type="molecule type" value="Genomic_DNA"/>
</dbReference>
<comment type="caution">
    <text evidence="2">The sequence shown here is derived from an EMBL/GenBank/DDBJ whole genome shotgun (WGS) entry which is preliminary data.</text>
</comment>
<dbReference type="AlphaFoldDB" id="A0A3D9H431"/>
<dbReference type="OrthoDB" id="2247630at2"/>
<dbReference type="SUPFAM" id="SSF53474">
    <property type="entry name" value="alpha/beta-Hydrolases"/>
    <property type="match status" value="1"/>
</dbReference>
<reference evidence="2 3" key="1">
    <citation type="submission" date="2018-07" db="EMBL/GenBank/DDBJ databases">
        <title>Genomic Encyclopedia of Type Strains, Phase III (KMG-III): the genomes of soil and plant-associated and newly described type strains.</title>
        <authorList>
            <person name="Whitman W."/>
        </authorList>
    </citation>
    <scope>NUCLEOTIDE SEQUENCE [LARGE SCALE GENOMIC DNA]</scope>
    <source>
        <strain evidence="2 3">CECT 8487</strain>
    </source>
</reference>
<keyword evidence="3" id="KW-1185">Reference proteome</keyword>
<organism evidence="2 3">
    <name type="scientific">Seonamhaeicola aphaedonensis</name>
    <dbReference type="NCBI Taxonomy" id="1461338"/>
    <lineage>
        <taxon>Bacteria</taxon>
        <taxon>Pseudomonadati</taxon>
        <taxon>Bacteroidota</taxon>
        <taxon>Flavobacteriia</taxon>
        <taxon>Flavobacteriales</taxon>
        <taxon>Flavobacteriaceae</taxon>
    </lineage>
</organism>
<dbReference type="GO" id="GO:0017171">
    <property type="term" value="F:serine hydrolase activity"/>
    <property type="evidence" value="ECO:0007669"/>
    <property type="project" value="TreeGrafter"/>
</dbReference>
<gene>
    <name evidence="2" type="ORF">DFQ02_1132</name>
</gene>
<dbReference type="InterPro" id="IPR029058">
    <property type="entry name" value="AB_hydrolase_fold"/>
</dbReference>
<accession>A0A3D9H431</accession>